<comment type="caution">
    <text evidence="2">The sequence shown here is derived from an EMBL/GenBank/DDBJ whole genome shotgun (WGS) entry which is preliminary data.</text>
</comment>
<dbReference type="EMBL" id="VSWC01000002">
    <property type="protein sequence ID" value="KAA1117852.1"/>
    <property type="molecule type" value="Genomic_DNA"/>
</dbReference>
<sequence>MVADYQTPQQGLPGYCDPNLKRSNNNCFASNLAFTRDEFSNRPHCDDDKTKTAFLLLSNINREDGTLGREPSTSILPS</sequence>
<dbReference type="InterPro" id="IPR046798">
    <property type="entry name" value="2OG-FeII_Oxy_6"/>
</dbReference>
<dbReference type="Proteomes" id="UP000324748">
    <property type="component" value="Unassembled WGS sequence"/>
</dbReference>
<dbReference type="AlphaFoldDB" id="A0A5B0QX10"/>
<name>A0A5B0QX10_PUCGR</name>
<feature type="domain" description="Tet-like 2OG-Fe(II) oxygenase" evidence="1">
    <location>
        <begin position="19"/>
        <end position="74"/>
    </location>
</feature>
<proteinExistence type="predicted"/>
<organism evidence="2 3">
    <name type="scientific">Puccinia graminis f. sp. tritici</name>
    <dbReference type="NCBI Taxonomy" id="56615"/>
    <lineage>
        <taxon>Eukaryota</taxon>
        <taxon>Fungi</taxon>
        <taxon>Dikarya</taxon>
        <taxon>Basidiomycota</taxon>
        <taxon>Pucciniomycotina</taxon>
        <taxon>Pucciniomycetes</taxon>
        <taxon>Pucciniales</taxon>
        <taxon>Pucciniaceae</taxon>
        <taxon>Puccinia</taxon>
    </lineage>
</organism>
<evidence type="ECO:0000313" key="2">
    <source>
        <dbReference type="EMBL" id="KAA1117852.1"/>
    </source>
</evidence>
<gene>
    <name evidence="2" type="ORF">PGT21_025527</name>
</gene>
<protein>
    <recommendedName>
        <fullName evidence="1">Tet-like 2OG-Fe(II) oxygenase domain-containing protein</fullName>
    </recommendedName>
</protein>
<reference evidence="2 3" key="1">
    <citation type="submission" date="2019-05" db="EMBL/GenBank/DDBJ databases">
        <title>Emergence of the Ug99 lineage of the wheat stem rust pathogen through somatic hybridization.</title>
        <authorList>
            <person name="Li F."/>
            <person name="Upadhyaya N.M."/>
            <person name="Sperschneider J."/>
            <person name="Matny O."/>
            <person name="Nguyen-Phuc H."/>
            <person name="Mago R."/>
            <person name="Raley C."/>
            <person name="Miller M.E."/>
            <person name="Silverstein K.A.T."/>
            <person name="Henningsen E."/>
            <person name="Hirsch C.D."/>
            <person name="Visser B."/>
            <person name="Pretorius Z.A."/>
            <person name="Steffenson B.J."/>
            <person name="Schwessinger B."/>
            <person name="Dodds P.N."/>
            <person name="Figueroa M."/>
        </authorList>
    </citation>
    <scope>NUCLEOTIDE SEQUENCE [LARGE SCALE GENOMIC DNA]</scope>
    <source>
        <strain evidence="2">21-0</strain>
    </source>
</reference>
<evidence type="ECO:0000259" key="1">
    <source>
        <dbReference type="Pfam" id="PF20515"/>
    </source>
</evidence>
<dbReference type="Pfam" id="PF20515">
    <property type="entry name" value="2OG-FeII_Oxy_6"/>
    <property type="match status" value="1"/>
</dbReference>
<accession>A0A5B0QX10</accession>
<evidence type="ECO:0000313" key="3">
    <source>
        <dbReference type="Proteomes" id="UP000324748"/>
    </source>
</evidence>
<keyword evidence="3" id="KW-1185">Reference proteome</keyword>